<name>A0A9Q1CC68_HOLLE</name>
<evidence type="ECO:0000313" key="2">
    <source>
        <dbReference type="Proteomes" id="UP001152320"/>
    </source>
</evidence>
<proteinExistence type="predicted"/>
<dbReference type="PANTHER" id="PTHR21301:SF10">
    <property type="entry name" value="REVERSE TRANSCRIPTASE DOMAIN-CONTAINING PROTEIN"/>
    <property type="match status" value="1"/>
</dbReference>
<sequence length="196" mass="22705">MHLLILESPQNHRRPNNPERPIVSSWASPTTQISRFVDYYPRQRVQASPSHIQDTTHFNHINQINQNHLPFVNKFILVIADATSLYTNILHNEGVRVCTEALEYTRTNLSPPTHQLIRLLELMSLTLNNFYFNGNHFLQIKGTALSHQLSTLYAVSTRREGMEECTPPPPPIFELLWRSTALQECKVVEFRGRHIL</sequence>
<protein>
    <submittedName>
        <fullName evidence="1">Uncharacterized protein</fullName>
    </submittedName>
</protein>
<reference evidence="1" key="1">
    <citation type="submission" date="2021-10" db="EMBL/GenBank/DDBJ databases">
        <title>Tropical sea cucumber genome reveals ecological adaptation and Cuvierian tubules defense mechanism.</title>
        <authorList>
            <person name="Chen T."/>
        </authorList>
    </citation>
    <scope>NUCLEOTIDE SEQUENCE</scope>
    <source>
        <strain evidence="1">Nanhai2018</strain>
        <tissue evidence="1">Muscle</tissue>
    </source>
</reference>
<gene>
    <name evidence="1" type="ORF">HOLleu_12810</name>
</gene>
<dbReference type="AlphaFoldDB" id="A0A9Q1CC68"/>
<comment type="caution">
    <text evidence="1">The sequence shown here is derived from an EMBL/GenBank/DDBJ whole genome shotgun (WGS) entry which is preliminary data.</text>
</comment>
<keyword evidence="2" id="KW-1185">Reference proteome</keyword>
<dbReference type="PANTHER" id="PTHR21301">
    <property type="entry name" value="REVERSE TRANSCRIPTASE"/>
    <property type="match status" value="1"/>
</dbReference>
<dbReference type="EMBL" id="JAIZAY010000005">
    <property type="protein sequence ID" value="KAJ8041884.1"/>
    <property type="molecule type" value="Genomic_DNA"/>
</dbReference>
<organism evidence="1 2">
    <name type="scientific">Holothuria leucospilota</name>
    <name type="common">Black long sea cucumber</name>
    <name type="synonym">Mertensiothuria leucospilota</name>
    <dbReference type="NCBI Taxonomy" id="206669"/>
    <lineage>
        <taxon>Eukaryota</taxon>
        <taxon>Metazoa</taxon>
        <taxon>Echinodermata</taxon>
        <taxon>Eleutherozoa</taxon>
        <taxon>Echinozoa</taxon>
        <taxon>Holothuroidea</taxon>
        <taxon>Aspidochirotacea</taxon>
        <taxon>Aspidochirotida</taxon>
        <taxon>Holothuriidae</taxon>
        <taxon>Holothuria</taxon>
    </lineage>
</organism>
<accession>A0A9Q1CC68</accession>
<dbReference type="Proteomes" id="UP001152320">
    <property type="component" value="Chromosome 5"/>
</dbReference>
<evidence type="ECO:0000313" key="1">
    <source>
        <dbReference type="EMBL" id="KAJ8041884.1"/>
    </source>
</evidence>